<gene>
    <name evidence="3" type="ORF">RhiirA1_396325</name>
    <name evidence="2" type="ORF">RhiirA5_376805</name>
</gene>
<dbReference type="EMBL" id="LLXH01000671">
    <property type="protein sequence ID" value="PKC64093.1"/>
    <property type="molecule type" value="Genomic_DNA"/>
</dbReference>
<feature type="chain" id="PRO_5014562479" evidence="1">
    <location>
        <begin position="24"/>
        <end position="166"/>
    </location>
</feature>
<dbReference type="AlphaFoldDB" id="A0A2N0PLM7"/>
<reference evidence="3 4" key="3">
    <citation type="submission" date="2017-10" db="EMBL/GenBank/DDBJ databases">
        <title>Extensive intraspecific genome diversity in a model arbuscular mycorrhizal fungus.</title>
        <authorList>
            <person name="Chen E.C.H."/>
            <person name="Morin E."/>
            <person name="Baudet D."/>
            <person name="Noel J."/>
            <person name="Ndikumana S."/>
            <person name="Charron P."/>
            <person name="St-Onge C."/>
            <person name="Giorgi J."/>
            <person name="Grigoriev I.V."/>
            <person name="Roux C."/>
            <person name="Martin F.M."/>
            <person name="Corradi N."/>
        </authorList>
    </citation>
    <scope>NUCLEOTIDE SEQUENCE [LARGE SCALE GENOMIC DNA]</scope>
    <source>
        <strain evidence="3 4">A1</strain>
    </source>
</reference>
<dbReference type="Proteomes" id="UP000232722">
    <property type="component" value="Unassembled WGS sequence"/>
</dbReference>
<feature type="signal peptide" evidence="1">
    <location>
        <begin position="1"/>
        <end position="23"/>
    </location>
</feature>
<dbReference type="OrthoDB" id="2303499at2759"/>
<reference evidence="2 5" key="1">
    <citation type="submission" date="2016-04" db="EMBL/GenBank/DDBJ databases">
        <title>Genome analyses suggest a sexual origin of heterokaryosis in a supposedly ancient asexual fungus.</title>
        <authorList>
            <person name="Ropars J."/>
            <person name="Sedzielewska K."/>
            <person name="Noel J."/>
            <person name="Charron P."/>
            <person name="Farinelli L."/>
            <person name="Marton T."/>
            <person name="Kruger M."/>
            <person name="Pelin A."/>
            <person name="Brachmann A."/>
            <person name="Corradi N."/>
        </authorList>
    </citation>
    <scope>NUCLEOTIDE SEQUENCE [LARGE SCALE GENOMIC DNA]</scope>
    <source>
        <strain evidence="2 5">A5</strain>
    </source>
</reference>
<comment type="caution">
    <text evidence="2">The sequence shown here is derived from an EMBL/GenBank/DDBJ whole genome shotgun (WGS) entry which is preliminary data.</text>
</comment>
<evidence type="ECO:0000313" key="3">
    <source>
        <dbReference type="EMBL" id="PKC64093.1"/>
    </source>
</evidence>
<sequence>MIKPNKYFVFVISLSLMFNVASALQTTWDCTSKTTARLTDARWSVDSNNAPVITVTYQGPDPIQAIDKFMISPSHYWDLEHAYYIYAIDPIFMNGYSSDMFNGTNSSTYVGSNPHTMQIPYDPRNLPPSGTEVMVSSGVYHSCHRDNDDSELACAYCGWAVFRNIP</sequence>
<evidence type="ECO:0000313" key="2">
    <source>
        <dbReference type="EMBL" id="PKC07750.1"/>
    </source>
</evidence>
<dbReference type="VEuPathDB" id="FungiDB:RhiirA1_396325"/>
<dbReference type="VEuPathDB" id="FungiDB:RhiirFUN_021244"/>
<evidence type="ECO:0000313" key="4">
    <source>
        <dbReference type="Proteomes" id="UP000232688"/>
    </source>
</evidence>
<name>A0A2N0PLM7_9GLOM</name>
<dbReference type="EMBL" id="LLXJ01000608">
    <property type="protein sequence ID" value="PKC07750.1"/>
    <property type="molecule type" value="Genomic_DNA"/>
</dbReference>
<reference evidence="3 4" key="4">
    <citation type="submission" date="2017-10" db="EMBL/GenBank/DDBJ databases">
        <title>Genome analyses suggest a sexual origin of heterokaryosis in a supposedly ancient asexual fungus.</title>
        <authorList>
            <person name="Corradi N."/>
            <person name="Sedzielewska K."/>
            <person name="Noel J."/>
            <person name="Charron P."/>
            <person name="Farinelli L."/>
            <person name="Marton T."/>
            <person name="Kruger M."/>
            <person name="Pelin A."/>
            <person name="Brachmann A."/>
            <person name="Corradi N."/>
        </authorList>
    </citation>
    <scope>NUCLEOTIDE SEQUENCE [LARGE SCALE GENOMIC DNA]</scope>
    <source>
        <strain evidence="3 4">A1</strain>
    </source>
</reference>
<evidence type="ECO:0000313" key="5">
    <source>
        <dbReference type="Proteomes" id="UP000232722"/>
    </source>
</evidence>
<organism evidence="2 5">
    <name type="scientific">Rhizophagus irregularis</name>
    <dbReference type="NCBI Taxonomy" id="588596"/>
    <lineage>
        <taxon>Eukaryota</taxon>
        <taxon>Fungi</taxon>
        <taxon>Fungi incertae sedis</taxon>
        <taxon>Mucoromycota</taxon>
        <taxon>Glomeromycotina</taxon>
        <taxon>Glomeromycetes</taxon>
        <taxon>Glomerales</taxon>
        <taxon>Glomeraceae</taxon>
        <taxon>Rhizophagus</taxon>
    </lineage>
</organism>
<dbReference type="VEuPathDB" id="FungiDB:FUN_009448"/>
<reference evidence="2 5" key="2">
    <citation type="submission" date="2017-09" db="EMBL/GenBank/DDBJ databases">
        <title>Extensive intraspecific genome diversity in a model arbuscular mycorrhizal fungus.</title>
        <authorList>
            <person name="Chen E.C."/>
            <person name="Morin E."/>
            <person name="Beaudet D."/>
            <person name="Noel J."/>
            <person name="Ndikumana S."/>
            <person name="Charron P."/>
            <person name="St-Onge C."/>
            <person name="Giorgi J."/>
            <person name="Grigoriev I.V."/>
            <person name="Roux C."/>
            <person name="Martin F.M."/>
            <person name="Corradi N."/>
        </authorList>
    </citation>
    <scope>NUCLEOTIDE SEQUENCE [LARGE SCALE GENOMIC DNA]</scope>
    <source>
        <strain evidence="2 5">A5</strain>
    </source>
</reference>
<keyword evidence="1" id="KW-0732">Signal</keyword>
<dbReference type="Proteomes" id="UP000232688">
    <property type="component" value="Unassembled WGS sequence"/>
</dbReference>
<proteinExistence type="predicted"/>
<accession>A0A2N0PLM7</accession>
<protein>
    <submittedName>
        <fullName evidence="2">Uncharacterized protein</fullName>
    </submittedName>
</protein>
<evidence type="ECO:0000256" key="1">
    <source>
        <dbReference type="SAM" id="SignalP"/>
    </source>
</evidence>